<dbReference type="OrthoDB" id="5985199at2759"/>
<protein>
    <recommendedName>
        <fullName evidence="2">F5/8 type C domain-containing protein</fullName>
    </recommendedName>
</protein>
<dbReference type="EnsemblMetazoa" id="XM_021040657.2">
    <property type="protein sequence ID" value="XP_020896316.1"/>
    <property type="gene ID" value="LOC110235214"/>
</dbReference>
<dbReference type="RefSeq" id="XP_020896316.1">
    <property type="nucleotide sequence ID" value="XM_021040657.2"/>
</dbReference>
<reference evidence="3" key="1">
    <citation type="submission" date="2022-11" db="UniProtKB">
        <authorList>
            <consortium name="EnsemblMetazoa"/>
        </authorList>
    </citation>
    <scope>IDENTIFICATION</scope>
</reference>
<evidence type="ECO:0000313" key="3">
    <source>
        <dbReference type="EnsemblMetazoa" id="XP_020896316.1"/>
    </source>
</evidence>
<dbReference type="KEGG" id="epa:110235214"/>
<dbReference type="InterPro" id="IPR000421">
    <property type="entry name" value="FA58C"/>
</dbReference>
<evidence type="ECO:0000259" key="2">
    <source>
        <dbReference type="PROSITE" id="PS50022"/>
    </source>
</evidence>
<dbReference type="GeneID" id="110235214"/>
<dbReference type="PROSITE" id="PS50022">
    <property type="entry name" value="FA58C_3"/>
    <property type="match status" value="1"/>
</dbReference>
<dbReference type="Pfam" id="PF00754">
    <property type="entry name" value="F5_F8_type_C"/>
    <property type="match status" value="1"/>
</dbReference>
<evidence type="ECO:0000313" key="4">
    <source>
        <dbReference type="Proteomes" id="UP000887567"/>
    </source>
</evidence>
<name>A0A913WZ12_EXADI</name>
<proteinExistence type="predicted"/>
<dbReference type="FunFam" id="2.60.120.260:FF:000002">
    <property type="entry name" value="Coagulation factor VIII"/>
    <property type="match status" value="1"/>
</dbReference>
<dbReference type="Proteomes" id="UP000887567">
    <property type="component" value="Unplaced"/>
</dbReference>
<dbReference type="PANTHER" id="PTHR24543:SF335">
    <property type="entry name" value="EGF-LIKE REPEAT AND DISCOIDIN I-LIKE DOMAIN-CONTAINING PROTEIN 3"/>
    <property type="match status" value="1"/>
</dbReference>
<dbReference type="InterPro" id="IPR008979">
    <property type="entry name" value="Galactose-bd-like_sf"/>
</dbReference>
<keyword evidence="4" id="KW-1185">Reference proteome</keyword>
<organism evidence="3 4">
    <name type="scientific">Exaiptasia diaphana</name>
    <name type="common">Tropical sea anemone</name>
    <name type="synonym">Aiptasia pulchella</name>
    <dbReference type="NCBI Taxonomy" id="2652724"/>
    <lineage>
        <taxon>Eukaryota</taxon>
        <taxon>Metazoa</taxon>
        <taxon>Cnidaria</taxon>
        <taxon>Anthozoa</taxon>
        <taxon>Hexacorallia</taxon>
        <taxon>Actiniaria</taxon>
        <taxon>Aiptasiidae</taxon>
        <taxon>Exaiptasia</taxon>
    </lineage>
</organism>
<evidence type="ECO:0000256" key="1">
    <source>
        <dbReference type="ARBA" id="ARBA00023157"/>
    </source>
</evidence>
<dbReference type="SMART" id="SM00231">
    <property type="entry name" value="FA58C"/>
    <property type="match status" value="1"/>
</dbReference>
<sequence length="167" mass="18720">MDKDGVNYRCRSDCAAPLGMQDGRIADSQISASSVYPSSEVQPFNARLHLTVTGAGWSAAKTAVGEYLQIDLKKTHIISKVATQGRYTPGGLQYVKLYYLTYSHDDVQWTTFNYGGEMKKFQGNADMSTVVTHTLPVPIRTRFIRFVALEWYAWISMRVELYGCASN</sequence>
<keyword evidence="1" id="KW-1015">Disulfide bond</keyword>
<dbReference type="OMA" id="PWEARIN"/>
<accession>A0A913WZ12</accession>
<dbReference type="Gene3D" id="2.60.120.260">
    <property type="entry name" value="Galactose-binding domain-like"/>
    <property type="match status" value="1"/>
</dbReference>
<dbReference type="PANTHER" id="PTHR24543">
    <property type="entry name" value="MULTICOPPER OXIDASE-RELATED"/>
    <property type="match status" value="1"/>
</dbReference>
<dbReference type="AlphaFoldDB" id="A0A913WZ12"/>
<feature type="domain" description="F5/8 type C" evidence="2">
    <location>
        <begin position="14"/>
        <end position="164"/>
    </location>
</feature>
<dbReference type="PROSITE" id="PS01285">
    <property type="entry name" value="FA58C_1"/>
    <property type="match status" value="1"/>
</dbReference>
<dbReference type="CDD" id="cd00057">
    <property type="entry name" value="FA58C"/>
    <property type="match status" value="1"/>
</dbReference>
<dbReference type="SUPFAM" id="SSF49785">
    <property type="entry name" value="Galactose-binding domain-like"/>
    <property type="match status" value="1"/>
</dbReference>